<evidence type="ECO:0000259" key="2">
    <source>
        <dbReference type="Pfam" id="PF21722"/>
    </source>
</evidence>
<reference evidence="3 4" key="1">
    <citation type="submission" date="2015-06" db="EMBL/GenBank/DDBJ databases">
        <authorList>
            <person name="Alford R.F."/>
            <person name="Ferguson J.R."/>
            <person name="Griffin W.B."/>
            <person name="Guertin S.W."/>
            <person name="Mascioli J.B."/>
            <person name="Mishra N."/>
            <person name="Munoz M.J."/>
            <person name="Parrella L.E."/>
            <person name="Poss L.M."/>
            <person name="Ranjan D."/>
            <person name="Sack Q.V."/>
            <person name="Sentis A.J."/>
            <person name="Sopp T.K."/>
            <person name="Thomas A."/>
            <person name="Wienbar S.R."/>
            <person name="Woolford M."/>
            <person name="Forsyth K.S."/>
            <person name="Chandra V.M."/>
            <person name="Braun M.A."/>
            <person name="Jarvik J."/>
            <person name="Lopez A.J."/>
            <person name="Bradley K.W."/>
            <person name="Asai D.J."/>
            <person name="Bowman C.A."/>
            <person name="Russell D.A."/>
            <person name="Pope W.H."/>
            <person name="Jacobs-Sera D."/>
            <person name="Hendrix R.W."/>
            <person name="Hatfull G.F."/>
        </authorList>
    </citation>
    <scope>NUCLEOTIDE SEQUENCE [LARGE SCALE GENOMIC DNA]</scope>
</reference>
<dbReference type="Proteomes" id="UP000202614">
    <property type="component" value="Segment"/>
</dbReference>
<organism evidence="3 4">
    <name type="scientific">Mycobacterium phage UnionJack</name>
    <dbReference type="NCBI Taxonomy" id="1673876"/>
    <lineage>
        <taxon>Viruses</taxon>
        <taxon>Duplodnaviria</taxon>
        <taxon>Heunggongvirae</taxon>
        <taxon>Uroviricota</taxon>
        <taxon>Caudoviricetes</taxon>
        <taxon>Benedictvirus</taxon>
        <taxon>Benedictvirus unionjack</taxon>
    </lineage>
</organism>
<dbReference type="GeneID" id="26625860"/>
<dbReference type="KEGG" id="vg:26625860"/>
<dbReference type="OrthoDB" id="15342at10239"/>
<gene>
    <name evidence="3" type="ORF">UNIONJACK_5</name>
</gene>
<dbReference type="InterPro" id="IPR049304">
    <property type="entry name" value="Gly_rich_dom"/>
</dbReference>
<keyword evidence="4" id="KW-1185">Reference proteome</keyword>
<sequence length="213" mass="21163">MSVRIENVQPDATYYGDYPVTRVFQGDSLVWPYANQMVEFNTPGSVLYNFPPGTAFVDLGIIGGGCGGAGGGVPLNRNGGRASTWSTLRLRLGVDIPWSVTQLTLTVGAGSSGTAGGAFENTPSQGGASFIVIGGEEVLRSPGGTYNTGVQNGGSPGNLTFYDITAIGGVGGTGNGGHGTAPGAGGAGGNGSFTSPSRGGNGAPGRVIIHAHS</sequence>
<feature type="domain" description="Glycine-rich" evidence="2">
    <location>
        <begin position="43"/>
        <end position="158"/>
    </location>
</feature>
<dbReference type="RefSeq" id="YP_009198778.1">
    <property type="nucleotide sequence ID" value="NC_028802.1"/>
</dbReference>
<proteinExistence type="predicted"/>
<evidence type="ECO:0000256" key="1">
    <source>
        <dbReference type="SAM" id="MobiDB-lite"/>
    </source>
</evidence>
<evidence type="ECO:0000313" key="4">
    <source>
        <dbReference type="Proteomes" id="UP000202614"/>
    </source>
</evidence>
<feature type="compositionally biased region" description="Gly residues" evidence="1">
    <location>
        <begin position="178"/>
        <end position="191"/>
    </location>
</feature>
<feature type="region of interest" description="Disordered" evidence="1">
    <location>
        <begin position="178"/>
        <end position="204"/>
    </location>
</feature>
<dbReference type="Pfam" id="PF21722">
    <property type="entry name" value="Gly_rich_2"/>
    <property type="match status" value="1"/>
</dbReference>
<protein>
    <recommendedName>
        <fullName evidence="2">Glycine-rich domain-containing protein</fullName>
    </recommendedName>
</protein>
<accession>A0A0K1LJB2</accession>
<dbReference type="EMBL" id="KT004677">
    <property type="protein sequence ID" value="AKU42358.1"/>
    <property type="molecule type" value="Genomic_DNA"/>
</dbReference>
<evidence type="ECO:0000313" key="3">
    <source>
        <dbReference type="EMBL" id="AKU42358.1"/>
    </source>
</evidence>
<name>A0A0K1LJB2_9CAUD</name>